<keyword evidence="1" id="KW-1133">Transmembrane helix</keyword>
<name>A0ABQ4L3G1_SIMTE</name>
<sequence length="100" mass="11741">MVPGRDPQTRLLRLYMLAIIRIFPSILYHICSLFFKYEFPLNAFSFFVYLPAAQVKMVVLFPSTINHSLFLHEGKFDSLREKEVSVGKMLWIDHIFKGSQ</sequence>
<keyword evidence="1" id="KW-0812">Transmembrane</keyword>
<proteinExistence type="predicted"/>
<feature type="transmembrane region" description="Helical" evidence="1">
    <location>
        <begin position="41"/>
        <end position="61"/>
    </location>
</feature>
<dbReference type="Proteomes" id="UP000680670">
    <property type="component" value="Unassembled WGS sequence"/>
</dbReference>
<dbReference type="EMBL" id="BORJ01000017">
    <property type="protein sequence ID" value="GIN98822.1"/>
    <property type="molecule type" value="Genomic_DNA"/>
</dbReference>
<keyword evidence="1" id="KW-0472">Membrane</keyword>
<evidence type="ECO:0000313" key="3">
    <source>
        <dbReference type="Proteomes" id="UP000680670"/>
    </source>
</evidence>
<protein>
    <submittedName>
        <fullName evidence="2">Uncharacterized protein</fullName>
    </submittedName>
</protein>
<evidence type="ECO:0000313" key="2">
    <source>
        <dbReference type="EMBL" id="GIN98822.1"/>
    </source>
</evidence>
<accession>A0ABQ4L3G1</accession>
<gene>
    <name evidence="2" type="ORF">J6TS1_46920</name>
</gene>
<keyword evidence="3" id="KW-1185">Reference proteome</keyword>
<evidence type="ECO:0000256" key="1">
    <source>
        <dbReference type="SAM" id="Phobius"/>
    </source>
</evidence>
<reference evidence="2 3" key="1">
    <citation type="submission" date="2021-03" db="EMBL/GenBank/DDBJ databases">
        <title>Antimicrobial resistance genes in bacteria isolated from Japanese honey, and their potential for conferring macrolide and lincosamide resistance in the American foulbrood pathogen Paenibacillus larvae.</title>
        <authorList>
            <person name="Okamoto M."/>
            <person name="Kumagai M."/>
            <person name="Kanamori H."/>
            <person name="Takamatsu D."/>
        </authorList>
    </citation>
    <scope>NUCLEOTIDE SEQUENCE [LARGE SCALE GENOMIC DNA]</scope>
    <source>
        <strain evidence="2 3">J6TS1</strain>
    </source>
</reference>
<feature type="transmembrane region" description="Helical" evidence="1">
    <location>
        <begin position="12"/>
        <end position="35"/>
    </location>
</feature>
<comment type="caution">
    <text evidence="2">The sequence shown here is derived from an EMBL/GenBank/DDBJ whole genome shotgun (WGS) entry which is preliminary data.</text>
</comment>
<organism evidence="2 3">
    <name type="scientific">Siminovitchia terrae</name>
    <name type="common">Bacillus terrae</name>
    <dbReference type="NCBI Taxonomy" id="1914933"/>
    <lineage>
        <taxon>Bacteria</taxon>
        <taxon>Bacillati</taxon>
        <taxon>Bacillota</taxon>
        <taxon>Bacilli</taxon>
        <taxon>Bacillales</taxon>
        <taxon>Bacillaceae</taxon>
        <taxon>Siminovitchia</taxon>
    </lineage>
</organism>